<dbReference type="PRINTS" id="PR00789">
    <property type="entry name" value="OSIALOPTASE"/>
</dbReference>
<keyword evidence="7" id="KW-0963">Cytoplasm</keyword>
<proteinExistence type="inferred from homology"/>
<comment type="cofactor">
    <cofactor evidence="7">
        <name>Fe(2+)</name>
        <dbReference type="ChEBI" id="CHEBI:29033"/>
    </cofactor>
    <text evidence="7">Binds 1 Fe(2+) ion per subunit.</text>
</comment>
<protein>
    <recommendedName>
        <fullName evidence="7">tRNA N6-adenosine threonylcarbamoyltransferase</fullName>
        <ecNumber evidence="7">2.3.1.234</ecNumber>
    </recommendedName>
    <alternativeName>
        <fullName evidence="7">N6-L-threonylcarbamoyladenine synthase</fullName>
        <shortName evidence="7">t(6)A synthase</shortName>
    </alternativeName>
    <alternativeName>
        <fullName evidence="7">t(6)A37 threonylcarbamoyladenosine biosynthesis protein TsaD</fullName>
    </alternativeName>
    <alternativeName>
        <fullName evidence="7">tRNA threonylcarbamoyladenosine biosynthesis protein TsaD</fullName>
    </alternativeName>
</protein>
<feature type="binding site" evidence="7">
    <location>
        <position position="187"/>
    </location>
    <ligand>
        <name>substrate</name>
    </ligand>
</feature>
<feature type="binding site" evidence="7">
    <location>
        <position position="170"/>
    </location>
    <ligand>
        <name>substrate</name>
    </ligand>
</feature>
<evidence type="ECO:0000256" key="1">
    <source>
        <dbReference type="ARBA" id="ARBA00022679"/>
    </source>
</evidence>
<dbReference type="Gene3D" id="3.30.420.40">
    <property type="match status" value="2"/>
</dbReference>
<feature type="binding site" evidence="7">
    <location>
        <position position="183"/>
    </location>
    <ligand>
        <name>substrate</name>
    </ligand>
</feature>
<dbReference type="InterPro" id="IPR000905">
    <property type="entry name" value="Gcp-like_dom"/>
</dbReference>
<comment type="caution">
    <text evidence="10">The sequence shown here is derived from an EMBL/GenBank/DDBJ whole genome shotgun (WGS) entry which is preliminary data.</text>
</comment>
<keyword evidence="2 7" id="KW-0819">tRNA processing</keyword>
<dbReference type="GO" id="GO:0005506">
    <property type="term" value="F:iron ion binding"/>
    <property type="evidence" value="ECO:0007669"/>
    <property type="project" value="UniProtKB-UniRule"/>
</dbReference>
<evidence type="ECO:0000256" key="4">
    <source>
        <dbReference type="ARBA" id="ARBA00023004"/>
    </source>
</evidence>
<evidence type="ECO:0000259" key="9">
    <source>
        <dbReference type="Pfam" id="PF00814"/>
    </source>
</evidence>
<dbReference type="InterPro" id="IPR017861">
    <property type="entry name" value="KAE1/TsaD"/>
</dbReference>
<name>A0A839UX75_9PROT</name>
<keyword evidence="5 7" id="KW-0012">Acyltransferase</keyword>
<dbReference type="InterPro" id="IPR017860">
    <property type="entry name" value="Peptidase_M22_CS"/>
</dbReference>
<feature type="binding site" evidence="7">
    <location>
        <position position="305"/>
    </location>
    <ligand>
        <name>Fe cation</name>
        <dbReference type="ChEBI" id="CHEBI:24875"/>
    </ligand>
</feature>
<dbReference type="PANTHER" id="PTHR11735:SF6">
    <property type="entry name" value="TRNA N6-ADENOSINE THREONYLCARBAMOYLTRANSFERASE, MITOCHONDRIAL"/>
    <property type="match status" value="1"/>
</dbReference>
<evidence type="ECO:0000256" key="7">
    <source>
        <dbReference type="HAMAP-Rule" id="MF_01445"/>
    </source>
</evidence>
<dbReference type="GO" id="GO:0002949">
    <property type="term" value="P:tRNA threonylcarbamoyladenosine modification"/>
    <property type="evidence" value="ECO:0007669"/>
    <property type="project" value="UniProtKB-UniRule"/>
</dbReference>
<accession>A0A839UX75</accession>
<gene>
    <name evidence="7" type="primary">tsaD</name>
    <name evidence="10" type="ORF">FHR90_002217</name>
</gene>
<dbReference type="EMBL" id="JACHXV010000007">
    <property type="protein sequence ID" value="MBB3174376.1"/>
    <property type="molecule type" value="Genomic_DNA"/>
</dbReference>
<dbReference type="NCBIfam" id="TIGR03723">
    <property type="entry name" value="T6A_TsaD_YgjD"/>
    <property type="match status" value="1"/>
</dbReference>
<keyword evidence="4 7" id="KW-0408">Iron</keyword>
<evidence type="ECO:0000313" key="10">
    <source>
        <dbReference type="EMBL" id="MBB3174376.1"/>
    </source>
</evidence>
<keyword evidence="11" id="KW-1185">Reference proteome</keyword>
<evidence type="ECO:0000256" key="2">
    <source>
        <dbReference type="ARBA" id="ARBA00022694"/>
    </source>
</evidence>
<dbReference type="EC" id="2.3.1.234" evidence="7"/>
<feature type="region of interest" description="Disordered" evidence="8">
    <location>
        <begin position="327"/>
        <end position="347"/>
    </location>
</feature>
<evidence type="ECO:0000313" key="11">
    <source>
        <dbReference type="Proteomes" id="UP000557688"/>
    </source>
</evidence>
<dbReference type="GO" id="GO:0061711">
    <property type="term" value="F:tRNA N(6)-L-threonylcarbamoyladenine synthase activity"/>
    <property type="evidence" value="ECO:0007669"/>
    <property type="project" value="UniProtKB-EC"/>
</dbReference>
<dbReference type="PROSITE" id="PS01016">
    <property type="entry name" value="GLYCOPROTEASE"/>
    <property type="match status" value="1"/>
</dbReference>
<feature type="binding site" evidence="7">
    <location>
        <position position="115"/>
    </location>
    <ligand>
        <name>Fe cation</name>
        <dbReference type="ChEBI" id="CHEBI:24875"/>
    </ligand>
</feature>
<dbReference type="NCBIfam" id="TIGR00329">
    <property type="entry name" value="gcp_kae1"/>
    <property type="match status" value="1"/>
</dbReference>
<dbReference type="SUPFAM" id="SSF53067">
    <property type="entry name" value="Actin-like ATPase domain"/>
    <property type="match status" value="2"/>
</dbReference>
<comment type="subcellular location">
    <subcellularLocation>
        <location evidence="7">Cytoplasm</location>
    </subcellularLocation>
</comment>
<sequence>MDYLLAIESSCDETAAAVLDTQGRVLGETLLSQMDHLPYGGVVPEIAARAHLAHLPGLVDKALRRAGIEAAALGAVAASTGPGLIGGLIVGSSFGKGFALSLGVPFIAVNHIEAHALSPRLPGVSEREVAFPYLLMLVSGGHCQCVAVEGVGRYRRLGGTIDDAAGEAFDKAAKLLGLGWPGGPALERLAATGDARAVSLPRPLLGRPGCDFSFSGLKTAVAQIVARGDARAEDIAAGFQAAVADVLADRAGHALAMMRQTGSAPGLMVVAGGVAANAAVRAALRTLADAEGIGFSAPPQRLCTDNAVMVGWAALERLRLGEADGLATPARPRWPLDEMRPPAEMGA</sequence>
<dbReference type="InterPro" id="IPR043129">
    <property type="entry name" value="ATPase_NBD"/>
</dbReference>
<dbReference type="PANTHER" id="PTHR11735">
    <property type="entry name" value="TRNA N6-ADENOSINE THREONYLCARBAMOYLTRANSFERASE"/>
    <property type="match status" value="1"/>
</dbReference>
<dbReference type="InterPro" id="IPR022450">
    <property type="entry name" value="TsaD"/>
</dbReference>
<comment type="catalytic activity">
    <reaction evidence="6 7">
        <text>L-threonylcarbamoyladenylate + adenosine(37) in tRNA = N(6)-L-threonylcarbamoyladenosine(37) in tRNA + AMP + H(+)</text>
        <dbReference type="Rhea" id="RHEA:37059"/>
        <dbReference type="Rhea" id="RHEA-COMP:10162"/>
        <dbReference type="Rhea" id="RHEA-COMP:10163"/>
        <dbReference type="ChEBI" id="CHEBI:15378"/>
        <dbReference type="ChEBI" id="CHEBI:73682"/>
        <dbReference type="ChEBI" id="CHEBI:74411"/>
        <dbReference type="ChEBI" id="CHEBI:74418"/>
        <dbReference type="ChEBI" id="CHEBI:456215"/>
        <dbReference type="EC" id="2.3.1.234"/>
    </reaction>
</comment>
<evidence type="ECO:0000256" key="5">
    <source>
        <dbReference type="ARBA" id="ARBA00023315"/>
    </source>
</evidence>
<dbReference type="Pfam" id="PF00814">
    <property type="entry name" value="TsaD"/>
    <property type="match status" value="1"/>
</dbReference>
<feature type="binding site" evidence="7">
    <location>
        <position position="277"/>
    </location>
    <ligand>
        <name>substrate</name>
    </ligand>
</feature>
<dbReference type="GO" id="GO:0005737">
    <property type="term" value="C:cytoplasm"/>
    <property type="evidence" value="ECO:0007669"/>
    <property type="project" value="UniProtKB-SubCell"/>
</dbReference>
<feature type="domain" description="Gcp-like" evidence="9">
    <location>
        <begin position="25"/>
        <end position="312"/>
    </location>
</feature>
<dbReference type="HAMAP" id="MF_01445">
    <property type="entry name" value="TsaD"/>
    <property type="match status" value="1"/>
</dbReference>
<comment type="function">
    <text evidence="7">Required for the formation of a threonylcarbamoyl group on adenosine at position 37 (t(6)A37) in tRNAs that read codons beginning with adenine. Is involved in the transfer of the threonylcarbamoyl moiety of threonylcarbamoyl-AMP (TC-AMP) to the N6 group of A37, together with TsaE and TsaB. TsaD likely plays a direct catalytic role in this reaction.</text>
</comment>
<comment type="similarity">
    <text evidence="7">Belongs to the KAE1 / TsaD family.</text>
</comment>
<organism evidence="10 11">
    <name type="scientific">Endobacter medicaginis</name>
    <dbReference type="NCBI Taxonomy" id="1181271"/>
    <lineage>
        <taxon>Bacteria</taxon>
        <taxon>Pseudomonadati</taxon>
        <taxon>Pseudomonadota</taxon>
        <taxon>Alphaproteobacteria</taxon>
        <taxon>Acetobacterales</taxon>
        <taxon>Acetobacteraceae</taxon>
        <taxon>Endobacter</taxon>
    </lineage>
</organism>
<dbReference type="Proteomes" id="UP000557688">
    <property type="component" value="Unassembled WGS sequence"/>
</dbReference>
<feature type="binding site" evidence="7">
    <location>
        <begin position="137"/>
        <end position="141"/>
    </location>
    <ligand>
        <name>substrate</name>
    </ligand>
</feature>
<evidence type="ECO:0000256" key="8">
    <source>
        <dbReference type="SAM" id="MobiDB-lite"/>
    </source>
</evidence>
<reference evidence="10 11" key="1">
    <citation type="submission" date="2020-08" db="EMBL/GenBank/DDBJ databases">
        <title>Genomic Encyclopedia of Type Strains, Phase III (KMG-III): the genomes of soil and plant-associated and newly described type strains.</title>
        <authorList>
            <person name="Whitman W."/>
        </authorList>
    </citation>
    <scope>NUCLEOTIDE SEQUENCE [LARGE SCALE GENOMIC DNA]</scope>
    <source>
        <strain evidence="10 11">CECT 8088</strain>
    </source>
</reference>
<evidence type="ECO:0000256" key="6">
    <source>
        <dbReference type="ARBA" id="ARBA00048117"/>
    </source>
</evidence>
<feature type="binding site" evidence="7">
    <location>
        <position position="111"/>
    </location>
    <ligand>
        <name>Fe cation</name>
        <dbReference type="ChEBI" id="CHEBI:24875"/>
    </ligand>
</feature>
<keyword evidence="3 7" id="KW-0479">Metal-binding</keyword>
<keyword evidence="1 7" id="KW-0808">Transferase</keyword>
<dbReference type="AlphaFoldDB" id="A0A839UX75"/>
<evidence type="ECO:0000256" key="3">
    <source>
        <dbReference type="ARBA" id="ARBA00022723"/>
    </source>
</evidence>